<dbReference type="InterPro" id="IPR030801">
    <property type="entry name" value="Glu_2_3_NH3_mut"/>
</dbReference>
<dbReference type="SFLD" id="SFLDF00290">
    <property type="entry name" value="glutamate_2_3-aminomutase"/>
    <property type="match status" value="1"/>
</dbReference>
<dbReference type="PIRSF" id="PIRSF004911">
    <property type="entry name" value="DUF160"/>
    <property type="match status" value="1"/>
</dbReference>
<evidence type="ECO:0000256" key="10">
    <source>
        <dbReference type="PIRSR" id="PIRSR603739-50"/>
    </source>
</evidence>
<evidence type="ECO:0000256" key="11">
    <source>
        <dbReference type="SAM" id="Coils"/>
    </source>
</evidence>
<dbReference type="SFLD" id="SFLDG01070">
    <property type="entry name" value="PLP-dependent"/>
    <property type="match status" value="1"/>
</dbReference>
<dbReference type="AlphaFoldDB" id="A0A1D2YSF1"/>
<evidence type="ECO:0000256" key="4">
    <source>
        <dbReference type="ARBA" id="ARBA00022723"/>
    </source>
</evidence>
<dbReference type="SUPFAM" id="SSF102114">
    <property type="entry name" value="Radical SAM enzymes"/>
    <property type="match status" value="1"/>
</dbReference>
<dbReference type="InterPro" id="IPR007197">
    <property type="entry name" value="rSAM"/>
</dbReference>
<feature type="binding site" evidence="9">
    <location>
        <position position="181"/>
    </location>
    <ligand>
        <name>[4Fe-4S] cluster</name>
        <dbReference type="ChEBI" id="CHEBI:49883"/>
        <note>4Fe-4S-S-AdoMet</note>
    </ligand>
</feature>
<evidence type="ECO:0000313" key="14">
    <source>
        <dbReference type="Proteomes" id="UP000243739"/>
    </source>
</evidence>
<dbReference type="NCBIfam" id="TIGR04368">
    <property type="entry name" value="Glu_2_3_NH3_mut"/>
    <property type="match status" value="1"/>
</dbReference>
<evidence type="ECO:0000256" key="3">
    <source>
        <dbReference type="ARBA" id="ARBA00022691"/>
    </source>
</evidence>
<feature type="domain" description="Radical SAM core" evidence="12">
    <location>
        <begin position="163"/>
        <end position="374"/>
    </location>
</feature>
<feature type="binding site" evidence="9">
    <location>
        <position position="177"/>
    </location>
    <ligand>
        <name>[4Fe-4S] cluster</name>
        <dbReference type="ChEBI" id="CHEBI:49883"/>
        <note>4Fe-4S-S-AdoMet</note>
    </ligand>
</feature>
<dbReference type="GO" id="GO:0016869">
    <property type="term" value="F:intramolecular aminotransferase activity"/>
    <property type="evidence" value="ECO:0007669"/>
    <property type="project" value="InterPro"/>
</dbReference>
<dbReference type="CDD" id="cd01335">
    <property type="entry name" value="Radical_SAM"/>
    <property type="match status" value="1"/>
</dbReference>
<evidence type="ECO:0000256" key="5">
    <source>
        <dbReference type="ARBA" id="ARBA00022898"/>
    </source>
</evidence>
<reference evidence="13 14" key="1">
    <citation type="submission" date="2016-09" db="EMBL/GenBank/DDBJ databases">
        <title>Draft genome sequence for the type strain of Vulcanibacillus modesticaldus BR, a strictly anaerobic, moderately thermophilic, and nitrate-reducing bacterium from deep sea-hydrothermal vents of the Mid-Atlantic Ridge.</title>
        <authorList>
            <person name="Abin C.A."/>
            <person name="Hollibaugh J.T."/>
        </authorList>
    </citation>
    <scope>NUCLEOTIDE SEQUENCE [LARGE SCALE GENOMIC DNA]</scope>
    <source>
        <strain evidence="13 14">BR</strain>
    </source>
</reference>
<dbReference type="SFLD" id="SFLDS00029">
    <property type="entry name" value="Radical_SAM"/>
    <property type="match status" value="1"/>
</dbReference>
<dbReference type="InterPro" id="IPR058240">
    <property type="entry name" value="rSAM_sf"/>
</dbReference>
<keyword evidence="11" id="KW-0175">Coiled coil</keyword>
<keyword evidence="8" id="KW-0413">Isomerase</keyword>
<dbReference type="EMBL" id="MIJF01000078">
    <property type="protein sequence ID" value="OEF96958.1"/>
    <property type="molecule type" value="Genomic_DNA"/>
</dbReference>
<keyword evidence="7 9" id="KW-0411">Iron-sulfur</keyword>
<feature type="binding site" evidence="9">
    <location>
        <position position="184"/>
    </location>
    <ligand>
        <name>[4Fe-4S] cluster</name>
        <dbReference type="ChEBI" id="CHEBI:49883"/>
        <note>4Fe-4S-S-AdoMet</note>
    </ligand>
</feature>
<dbReference type="InterPro" id="IPR025895">
    <property type="entry name" value="LAM_C_dom"/>
</dbReference>
<evidence type="ECO:0000256" key="1">
    <source>
        <dbReference type="ARBA" id="ARBA00001933"/>
    </source>
</evidence>
<keyword evidence="2 9" id="KW-0004">4Fe-4S</keyword>
<organism evidence="13 14">
    <name type="scientific">Vulcanibacillus modesticaldus</name>
    <dbReference type="NCBI Taxonomy" id="337097"/>
    <lineage>
        <taxon>Bacteria</taxon>
        <taxon>Bacillati</taxon>
        <taxon>Bacillota</taxon>
        <taxon>Bacilli</taxon>
        <taxon>Bacillales</taxon>
        <taxon>Bacillaceae</taxon>
        <taxon>Vulcanibacillus</taxon>
    </lineage>
</organism>
<dbReference type="PROSITE" id="PS51918">
    <property type="entry name" value="RADICAL_SAM"/>
    <property type="match status" value="1"/>
</dbReference>
<dbReference type="Gene3D" id="3.20.20.70">
    <property type="entry name" value="Aldolase class I"/>
    <property type="match status" value="1"/>
</dbReference>
<proteinExistence type="predicted"/>
<keyword evidence="3" id="KW-0949">S-adenosyl-L-methionine</keyword>
<keyword evidence="6" id="KW-0408">Iron</keyword>
<evidence type="ECO:0000256" key="6">
    <source>
        <dbReference type="ARBA" id="ARBA00023004"/>
    </source>
</evidence>
<dbReference type="GO" id="GO:0046872">
    <property type="term" value="F:metal ion binding"/>
    <property type="evidence" value="ECO:0007669"/>
    <property type="project" value="UniProtKB-KW"/>
</dbReference>
<evidence type="ECO:0000259" key="12">
    <source>
        <dbReference type="PROSITE" id="PS51918"/>
    </source>
</evidence>
<dbReference type="NCBIfam" id="TIGR00238">
    <property type="entry name" value="KamA family radical SAM protein"/>
    <property type="match status" value="1"/>
</dbReference>
<dbReference type="Pfam" id="PF12544">
    <property type="entry name" value="LAM_C"/>
    <property type="match status" value="1"/>
</dbReference>
<dbReference type="PANTHER" id="PTHR30538:SF1">
    <property type="entry name" value="L-LYSINE 2,3-AMINOMUTASE"/>
    <property type="match status" value="1"/>
</dbReference>
<comment type="caution">
    <text evidence="13">The sequence shown here is derived from an EMBL/GenBank/DDBJ whole genome shotgun (WGS) entry which is preliminary data.</text>
</comment>
<accession>A0A1D2YSF1</accession>
<dbReference type="Gene3D" id="6.10.140.1170">
    <property type="match status" value="1"/>
</dbReference>
<gene>
    <name evidence="13" type="ORF">BHF71_04015</name>
</gene>
<dbReference type="InterPro" id="IPR003739">
    <property type="entry name" value="Lys_aminomutase/Glu_NH3_mut"/>
</dbReference>
<keyword evidence="4 9" id="KW-0479">Metal-binding</keyword>
<comment type="cofactor">
    <cofactor evidence="1 10">
        <name>pyridoxal 5'-phosphate</name>
        <dbReference type="ChEBI" id="CHEBI:597326"/>
    </cofactor>
</comment>
<feature type="coiled-coil region" evidence="11">
    <location>
        <begin position="11"/>
        <end position="38"/>
    </location>
</feature>
<dbReference type="GO" id="GO:0051539">
    <property type="term" value="F:4 iron, 4 sulfur cluster binding"/>
    <property type="evidence" value="ECO:0007669"/>
    <property type="project" value="UniProtKB-KW"/>
</dbReference>
<feature type="modified residue" description="N6-(pyridoxal phosphate)lysine" evidence="10">
    <location>
        <position position="389"/>
    </location>
</feature>
<evidence type="ECO:0000256" key="7">
    <source>
        <dbReference type="ARBA" id="ARBA00023014"/>
    </source>
</evidence>
<evidence type="ECO:0000256" key="9">
    <source>
        <dbReference type="PIRSR" id="PIRSR004911-1"/>
    </source>
</evidence>
<dbReference type="InterPro" id="IPR013785">
    <property type="entry name" value="Aldolase_TIM"/>
</dbReference>
<dbReference type="Pfam" id="PF04055">
    <property type="entry name" value="Radical_SAM"/>
    <property type="match status" value="1"/>
</dbReference>
<protein>
    <submittedName>
        <fullName evidence="13">Glutamate 2,3-aminomutase</fullName>
    </submittedName>
</protein>
<name>A0A1D2YSF1_9BACI</name>
<dbReference type="Proteomes" id="UP000243739">
    <property type="component" value="Unassembled WGS sequence"/>
</dbReference>
<dbReference type="STRING" id="337097.BHF71_04015"/>
<keyword evidence="14" id="KW-1185">Reference proteome</keyword>
<evidence type="ECO:0000256" key="8">
    <source>
        <dbReference type="ARBA" id="ARBA00023235"/>
    </source>
</evidence>
<evidence type="ECO:0000256" key="2">
    <source>
        <dbReference type="ARBA" id="ARBA00022485"/>
    </source>
</evidence>
<evidence type="ECO:0000313" key="13">
    <source>
        <dbReference type="EMBL" id="OEF96958.1"/>
    </source>
</evidence>
<sequence length="429" mass="49771">MKDFNDPNLRNLSKEEKRKLANERAEELKATIQDYLDIRDSIPTGFNQKEKIQERKKRIMEVLGATEEDWGDWKWQLRNRFTTVEQLEKVFKLTEKEKEEIAEVGKRYRWALSPYYLSIIDPDNPDDPIRKQSIPSIAELLDTHGEDDPMGEEFTSPVPHITRRYPDRLIINVTNQCGMYCRHCQRRRNIGEVDSGTPKEALEQAIDYIRQHEEIRDVLLTGGDAFMMSDERIDWILTELRSIPHVEIIRFGTRTLVTLPQRITPELCEILSKHHPIYINTHFNHPQEVTEEAAKATDLLTRAGVPLGNQAVLLNGINNDKHVMKKLNHELLKIRVRPYYIFHSKPVTGTTHFNVKVEDGLEIMESLRGYTSGLAIPTYIINAPKGYGKTPMLPEYLISQGKDKVKIRTWEGRVFDYPNSGPENVDDDK</sequence>
<dbReference type="PANTHER" id="PTHR30538">
    <property type="entry name" value="LYSINE 2,3-AMINOMUTASE-RELATED"/>
    <property type="match status" value="1"/>
</dbReference>
<keyword evidence="5 10" id="KW-0663">Pyridoxal phosphate</keyword>